<keyword evidence="3" id="KW-0378">Hydrolase</keyword>
<keyword evidence="2" id="KW-0719">Serine esterase</keyword>
<dbReference type="SUPFAM" id="SSF53474">
    <property type="entry name" value="alpha/beta-Hydrolases"/>
    <property type="match status" value="1"/>
</dbReference>
<evidence type="ECO:0000313" key="6">
    <source>
        <dbReference type="Proteomes" id="UP000035680"/>
    </source>
</evidence>
<dbReference type="WBParaSite" id="SVE_0254700.1">
    <property type="protein sequence ID" value="SVE_0254700.1"/>
    <property type="gene ID" value="SVE_0254700"/>
</dbReference>
<dbReference type="AlphaFoldDB" id="A0A0K0F177"/>
<keyword evidence="4" id="KW-1015">Disulfide bond</keyword>
<dbReference type="GO" id="GO:0005886">
    <property type="term" value="C:plasma membrane"/>
    <property type="evidence" value="ECO:0007669"/>
    <property type="project" value="TreeGrafter"/>
</dbReference>
<reference evidence="6" key="1">
    <citation type="submission" date="2014-07" db="EMBL/GenBank/DDBJ databases">
        <authorList>
            <person name="Martin A.A"/>
            <person name="De Silva N."/>
        </authorList>
    </citation>
    <scope>NUCLEOTIDE SEQUENCE</scope>
</reference>
<dbReference type="STRING" id="75913.A0A0K0F177"/>
<dbReference type="GO" id="GO:0019695">
    <property type="term" value="P:choline metabolic process"/>
    <property type="evidence" value="ECO:0007669"/>
    <property type="project" value="TreeGrafter"/>
</dbReference>
<feature type="domain" description="Carboxylesterase type B" evidence="5">
    <location>
        <begin position="3"/>
        <end position="427"/>
    </location>
</feature>
<dbReference type="Proteomes" id="UP000035680">
    <property type="component" value="Unassembled WGS sequence"/>
</dbReference>
<protein>
    <submittedName>
        <fullName evidence="7">Acetylcholinesterase</fullName>
    </submittedName>
</protein>
<dbReference type="PRINTS" id="PR00878">
    <property type="entry name" value="CHOLNESTRASE"/>
</dbReference>
<reference evidence="7" key="2">
    <citation type="submission" date="2015-08" db="UniProtKB">
        <authorList>
            <consortium name="WormBaseParasite"/>
        </authorList>
    </citation>
    <scope>IDENTIFICATION</scope>
</reference>
<evidence type="ECO:0000313" key="7">
    <source>
        <dbReference type="WBParaSite" id="SVE_0254700.1"/>
    </source>
</evidence>
<sequence>MWVPEKHDGSVLVFVFGNGYDSGSPSLKLFNGAALAHFAGIIVVNLNYRLGVLGFGYLNGNKDMPGNMGLLDQQLGLKWVYDNIKDFGGDNKKITLFGSGTGASSVTAHIFAPASEKYFRRIIANSGTMLNTWSFQTRNMANINLLTLAKKFKCFGKDSEIIECLKKKDGRELMVAAKSIINPDQSPQVQPFIPVESEENFFMGNIRKKLFEKKMKKEFDVMLGVVKDEASYLIPPFFNRSMPGCQFKKGSKTTSPSNMCKMKESQFSQFVKLIAKYHKYTSADIDLLSKTYADKKIKQPRDWAKKLLSDFIFKCDIATFGMDYLSYVRGNKYFYQLNTMPRLNHWPKWMGVVHSYELFYEYGYPRIHWSYYSKSVREKEKSLAIKMMELIGRFVKEGKPSKASKWKQFNSKDVPVAFIDDKYSTKKGPSSVKSALTKGCKVIRQIQKEHPFIY</sequence>
<dbReference type="PANTHER" id="PTHR43918">
    <property type="entry name" value="ACETYLCHOLINESTERASE"/>
    <property type="match status" value="1"/>
</dbReference>
<evidence type="ECO:0000256" key="2">
    <source>
        <dbReference type="ARBA" id="ARBA00022487"/>
    </source>
</evidence>
<evidence type="ECO:0000259" key="5">
    <source>
        <dbReference type="Pfam" id="PF00135"/>
    </source>
</evidence>
<evidence type="ECO:0000256" key="1">
    <source>
        <dbReference type="ARBA" id="ARBA00005964"/>
    </source>
</evidence>
<dbReference type="GO" id="GO:0006581">
    <property type="term" value="P:acetylcholine catabolic process"/>
    <property type="evidence" value="ECO:0007669"/>
    <property type="project" value="TreeGrafter"/>
</dbReference>
<dbReference type="InterPro" id="IPR000997">
    <property type="entry name" value="Cholinesterase"/>
</dbReference>
<dbReference type="GO" id="GO:0005615">
    <property type="term" value="C:extracellular space"/>
    <property type="evidence" value="ECO:0007669"/>
    <property type="project" value="TreeGrafter"/>
</dbReference>
<dbReference type="GO" id="GO:0003990">
    <property type="term" value="F:acetylcholinesterase activity"/>
    <property type="evidence" value="ECO:0007669"/>
    <property type="project" value="TreeGrafter"/>
</dbReference>
<keyword evidence="6" id="KW-1185">Reference proteome</keyword>
<evidence type="ECO:0000256" key="3">
    <source>
        <dbReference type="ARBA" id="ARBA00022801"/>
    </source>
</evidence>
<dbReference type="InterPro" id="IPR050654">
    <property type="entry name" value="AChE-related_enzymes"/>
</dbReference>
<accession>A0A0K0F177</accession>
<name>A0A0K0F177_STRVS</name>
<dbReference type="Gene3D" id="3.40.50.1820">
    <property type="entry name" value="alpha/beta hydrolase"/>
    <property type="match status" value="1"/>
</dbReference>
<evidence type="ECO:0000256" key="4">
    <source>
        <dbReference type="ARBA" id="ARBA00023157"/>
    </source>
</evidence>
<proteinExistence type="inferred from homology"/>
<dbReference type="Pfam" id="PF00135">
    <property type="entry name" value="COesterase"/>
    <property type="match status" value="1"/>
</dbReference>
<comment type="similarity">
    <text evidence="1">Belongs to the type-B carboxylesterase/lipase family.</text>
</comment>
<dbReference type="InterPro" id="IPR029058">
    <property type="entry name" value="AB_hydrolase_fold"/>
</dbReference>
<dbReference type="InterPro" id="IPR002018">
    <property type="entry name" value="CarbesteraseB"/>
</dbReference>
<organism evidence="6 7">
    <name type="scientific">Strongyloides venezuelensis</name>
    <name type="common">Threadworm</name>
    <dbReference type="NCBI Taxonomy" id="75913"/>
    <lineage>
        <taxon>Eukaryota</taxon>
        <taxon>Metazoa</taxon>
        <taxon>Ecdysozoa</taxon>
        <taxon>Nematoda</taxon>
        <taxon>Chromadorea</taxon>
        <taxon>Rhabditida</taxon>
        <taxon>Tylenchina</taxon>
        <taxon>Panagrolaimomorpha</taxon>
        <taxon>Strongyloidoidea</taxon>
        <taxon>Strongyloididae</taxon>
        <taxon>Strongyloides</taxon>
    </lineage>
</organism>
<dbReference type="PANTHER" id="PTHR43918:SF15">
    <property type="entry name" value="CARBOXYLIC ESTER HYDROLASE"/>
    <property type="match status" value="1"/>
</dbReference>